<reference evidence="2" key="1">
    <citation type="submission" date="2016-09" db="EMBL/GenBank/DDBJ databases">
        <authorList>
            <person name="Strepis N."/>
        </authorList>
    </citation>
    <scope>NUCLEOTIDE SEQUENCE [LARGE SCALE GENOMIC DNA]</scope>
</reference>
<accession>A0A1M4S341</accession>
<organism evidence="1 2">
    <name type="scientific">Actinomyces glycerinitolerans</name>
    <dbReference type="NCBI Taxonomy" id="1892869"/>
    <lineage>
        <taxon>Bacteria</taxon>
        <taxon>Bacillati</taxon>
        <taxon>Actinomycetota</taxon>
        <taxon>Actinomycetes</taxon>
        <taxon>Actinomycetales</taxon>
        <taxon>Actinomycetaceae</taxon>
        <taxon>Actinomyces</taxon>
    </lineage>
</organism>
<dbReference type="EMBL" id="FQTT01000015">
    <property type="protein sequence ID" value="SHE26608.1"/>
    <property type="molecule type" value="Genomic_DNA"/>
</dbReference>
<dbReference type="Proteomes" id="UP000184291">
    <property type="component" value="Unassembled WGS sequence"/>
</dbReference>
<keyword evidence="2" id="KW-1185">Reference proteome</keyword>
<dbReference type="AlphaFoldDB" id="A0A1M4S341"/>
<name>A0A1M4S341_9ACTO</name>
<protein>
    <submittedName>
        <fullName evidence="1">Uncharacterized protein</fullName>
    </submittedName>
</protein>
<gene>
    <name evidence="1" type="ORF">ACGLYG10_2859</name>
</gene>
<dbReference type="STRING" id="1892869.ACGLYG10_2859"/>
<proteinExistence type="predicted"/>
<evidence type="ECO:0000313" key="2">
    <source>
        <dbReference type="Proteomes" id="UP000184291"/>
    </source>
</evidence>
<evidence type="ECO:0000313" key="1">
    <source>
        <dbReference type="EMBL" id="SHE26608.1"/>
    </source>
</evidence>
<sequence length="58" mass="6754">MRQFDDEIRRYGEVIQSQCNPVDRLVVVTKTRKAQECLTQRIQVILGDGVPFEVQFIS</sequence>